<dbReference type="InterPro" id="IPR051013">
    <property type="entry name" value="MBL_superfamily_lactonases"/>
</dbReference>
<dbReference type="PANTHER" id="PTHR42978:SF7">
    <property type="entry name" value="METALLO-HYDROLASE RV2300C-RELATED"/>
    <property type="match status" value="1"/>
</dbReference>
<dbReference type="Proteomes" id="UP000325785">
    <property type="component" value="Chromosome"/>
</dbReference>
<keyword evidence="3" id="KW-0479">Metal-binding</keyword>
<keyword evidence="4 7" id="KW-0378">Hydrolase</keyword>
<comment type="cofactor">
    <cofactor evidence="1">
        <name>Zn(2+)</name>
        <dbReference type="ChEBI" id="CHEBI:29105"/>
    </cofactor>
</comment>
<reference evidence="7 8" key="1">
    <citation type="submission" date="2018-08" db="EMBL/GenBank/DDBJ databases">
        <title>Genetic Globetrotter - A new plasmid hitch-hiking vast phylogenetic and geographic distances.</title>
        <authorList>
            <person name="Vollmers J."/>
            <person name="Petersen J."/>
        </authorList>
    </citation>
    <scope>NUCLEOTIDE SEQUENCE [LARGE SCALE GENOMIC DNA]</scope>
    <source>
        <strain evidence="7 8">DSM 26383</strain>
    </source>
</reference>
<dbReference type="EC" id="3.1.1.81" evidence="7"/>
<evidence type="ECO:0000313" key="7">
    <source>
        <dbReference type="EMBL" id="QEW25553.1"/>
    </source>
</evidence>
<sequence precursor="true">MSARNKVFAIRYASRKAERSSCFLGGPADDAPVQMDYFVWAIIGEARAFVVDTGFCAPSGAKRGRVADRDPVHAIERVGLQADTVTDVIQTHLHYDHAGGLSAFPAAKFHMHARELEFAAGPLMRFDHLAQHYERAHVDTAMSLTRAGRVAIMEERVRTLAPGVELHHVGGHSDGLTCVRVMTKAGWLLLASDICHFRENLTDRRPFPVAANVVDMLRAYETAEALADGADLIIPGHDPDVMERFPAAGPKEAGIVARLDGGAEGDTTIQFLKTKKSGGNDVNT</sequence>
<evidence type="ECO:0000256" key="4">
    <source>
        <dbReference type="ARBA" id="ARBA00022801"/>
    </source>
</evidence>
<dbReference type="PANTHER" id="PTHR42978">
    <property type="entry name" value="QUORUM-QUENCHING LACTONASE YTNP-RELATED-RELATED"/>
    <property type="match status" value="1"/>
</dbReference>
<keyword evidence="5" id="KW-0862">Zinc</keyword>
<evidence type="ECO:0000256" key="2">
    <source>
        <dbReference type="ARBA" id="ARBA00007749"/>
    </source>
</evidence>
<evidence type="ECO:0000259" key="6">
    <source>
        <dbReference type="SMART" id="SM00849"/>
    </source>
</evidence>
<dbReference type="InterPro" id="IPR036866">
    <property type="entry name" value="RibonucZ/Hydroxyglut_hydro"/>
</dbReference>
<dbReference type="OrthoDB" id="9773738at2"/>
<dbReference type="SUPFAM" id="SSF56281">
    <property type="entry name" value="Metallo-hydrolase/oxidoreductase"/>
    <property type="match status" value="1"/>
</dbReference>
<dbReference type="EMBL" id="CP031598">
    <property type="protein sequence ID" value="QEW25553.1"/>
    <property type="molecule type" value="Genomic_DNA"/>
</dbReference>
<dbReference type="KEGG" id="rid:RIdsm_01340"/>
<dbReference type="GO" id="GO:0102007">
    <property type="term" value="F:acyl-L-homoserine-lactone lactonohydrolase activity"/>
    <property type="evidence" value="ECO:0007669"/>
    <property type="project" value="UniProtKB-EC"/>
</dbReference>
<dbReference type="CDD" id="cd07729">
    <property type="entry name" value="AHL_lactonase_MBL-fold"/>
    <property type="match status" value="1"/>
</dbReference>
<evidence type="ECO:0000313" key="8">
    <source>
        <dbReference type="Proteomes" id="UP000325785"/>
    </source>
</evidence>
<accession>A0A5P3AA09</accession>
<gene>
    <name evidence="7" type="primary">aiiB</name>
    <name evidence="7" type="ORF">RIdsm_01340</name>
</gene>
<dbReference type="AlphaFoldDB" id="A0A5P3AA09"/>
<protein>
    <submittedName>
        <fullName evidence="7">N-acyl homoserine lactonase AiiB</fullName>
        <ecNumber evidence="7">3.1.1.81</ecNumber>
    </submittedName>
</protein>
<name>A0A5P3AA09_9RHOB</name>
<dbReference type="RefSeq" id="WP_057814715.1">
    <property type="nucleotide sequence ID" value="NZ_CP031598.1"/>
</dbReference>
<dbReference type="InterPro" id="IPR001279">
    <property type="entry name" value="Metallo-B-lactamas"/>
</dbReference>
<comment type="similarity">
    <text evidence="2">Belongs to the metallo-beta-lactamase superfamily.</text>
</comment>
<dbReference type="GO" id="GO:0046872">
    <property type="term" value="F:metal ion binding"/>
    <property type="evidence" value="ECO:0007669"/>
    <property type="project" value="UniProtKB-KW"/>
</dbReference>
<proteinExistence type="inferred from homology"/>
<dbReference type="Gene3D" id="3.60.15.10">
    <property type="entry name" value="Ribonuclease Z/Hydroxyacylglutathione hydrolase-like"/>
    <property type="match status" value="1"/>
</dbReference>
<evidence type="ECO:0000256" key="5">
    <source>
        <dbReference type="ARBA" id="ARBA00022833"/>
    </source>
</evidence>
<dbReference type="SMART" id="SM00849">
    <property type="entry name" value="Lactamase_B"/>
    <property type="match status" value="1"/>
</dbReference>
<evidence type="ECO:0000256" key="3">
    <source>
        <dbReference type="ARBA" id="ARBA00022723"/>
    </source>
</evidence>
<evidence type="ECO:0000256" key="1">
    <source>
        <dbReference type="ARBA" id="ARBA00001947"/>
    </source>
</evidence>
<dbReference type="Pfam" id="PF00753">
    <property type="entry name" value="Lactamase_B"/>
    <property type="match status" value="1"/>
</dbReference>
<feature type="domain" description="Metallo-beta-lactamase" evidence="6">
    <location>
        <begin position="36"/>
        <end position="237"/>
    </location>
</feature>
<organism evidence="7 8">
    <name type="scientific">Roseovarius indicus</name>
    <dbReference type="NCBI Taxonomy" id="540747"/>
    <lineage>
        <taxon>Bacteria</taxon>
        <taxon>Pseudomonadati</taxon>
        <taxon>Pseudomonadota</taxon>
        <taxon>Alphaproteobacteria</taxon>
        <taxon>Rhodobacterales</taxon>
        <taxon>Roseobacteraceae</taxon>
        <taxon>Roseovarius</taxon>
    </lineage>
</organism>